<reference evidence="1 2" key="1">
    <citation type="journal article" date="2015" name="PLoS Negl. Trop. Dis.">
        <title>Haemophilus ducreyi Cutaneous Ulcer Strains Are Nearly Identical to Class I Genital Ulcer Strains.</title>
        <authorList>
            <person name="Gangaiah D."/>
            <person name="Webb K.M."/>
            <person name="Humphreys T.L."/>
            <person name="Fortney K.R."/>
            <person name="Toh E."/>
            <person name="Tai A."/>
            <person name="Katz S.S."/>
            <person name="Pillay A."/>
            <person name="Chen C.Y."/>
            <person name="Roberts S.A."/>
            <person name="Munson R.S.Jr."/>
            <person name="Spinola S.M."/>
        </authorList>
    </citation>
    <scope>NUCLEOTIDE SEQUENCE [LARGE SCALE GENOMIC DNA]</scope>
    <source>
        <strain evidence="2">CLU2</strain>
    </source>
</reference>
<evidence type="ECO:0000313" key="1">
    <source>
        <dbReference type="EMBL" id="AKO32724.1"/>
    </source>
</evidence>
<proteinExistence type="predicted"/>
<accession>A0AAC8UCY3</accession>
<organism evidence="1 2">
    <name type="scientific">Haemophilus ducreyi</name>
    <dbReference type="NCBI Taxonomy" id="730"/>
    <lineage>
        <taxon>Bacteria</taxon>
        <taxon>Pseudomonadati</taxon>
        <taxon>Pseudomonadota</taxon>
        <taxon>Gammaproteobacteria</taxon>
        <taxon>Pasteurellales</taxon>
        <taxon>Pasteurellaceae</taxon>
        <taxon>Haemophilus</taxon>
    </lineage>
</organism>
<gene>
    <name evidence="1" type="ORF">RZ57_06245</name>
</gene>
<dbReference type="AlphaFoldDB" id="A0AAC8UCY3"/>
<dbReference type="RefSeq" id="WP_010945428.1">
    <property type="nucleotide sequence ID" value="NZ_CP011218.1"/>
</dbReference>
<protein>
    <submittedName>
        <fullName evidence="1">Uncharacterized protein</fullName>
    </submittedName>
</protein>
<dbReference type="EMBL" id="CP011219">
    <property type="protein sequence ID" value="AKO32724.1"/>
    <property type="molecule type" value="Genomic_DNA"/>
</dbReference>
<evidence type="ECO:0000313" key="2">
    <source>
        <dbReference type="Proteomes" id="UP000060132"/>
    </source>
</evidence>
<sequence>MTEQKINKDLTQMTYEQFQAFMQGVASLYSNVNFERNYISLFSDLNSIAKRVERLPSDLLTLYGAYEIEDKQVVLAVFRVTLDKPMYSGENHMITAVEVSFAEDERNLQCSARIREYLTQADFVVRANIAYPPAMEAWLWEKDLTSRKSSKKTVSTESLVPEYIFDDDIPF</sequence>
<name>A0AAC8UCY3_HAEDC</name>
<dbReference type="Proteomes" id="UP000060132">
    <property type="component" value="Chromosome"/>
</dbReference>